<dbReference type="PROSITE" id="PS51930">
    <property type="entry name" value="BMC_2"/>
    <property type="match status" value="1"/>
</dbReference>
<dbReference type="Proteomes" id="UP000237749">
    <property type="component" value="Unassembled WGS sequence"/>
</dbReference>
<evidence type="ECO:0000256" key="3">
    <source>
        <dbReference type="PROSITE-ProRule" id="PRU01278"/>
    </source>
</evidence>
<organism evidence="5 6">
    <name type="scientific">Lacrimispora xylanisolvens</name>
    <dbReference type="NCBI Taxonomy" id="384636"/>
    <lineage>
        <taxon>Bacteria</taxon>
        <taxon>Bacillati</taxon>
        <taxon>Bacillota</taxon>
        <taxon>Clostridia</taxon>
        <taxon>Lachnospirales</taxon>
        <taxon>Lachnospiraceae</taxon>
        <taxon>Lacrimispora</taxon>
    </lineage>
</organism>
<comment type="similarity">
    <text evidence="3">Belongs to the bacterial microcompartments protein family.</text>
</comment>
<dbReference type="InterPro" id="IPR037233">
    <property type="entry name" value="CcmK-like_sf"/>
</dbReference>
<evidence type="ECO:0000256" key="1">
    <source>
        <dbReference type="ARBA" id="ARBA00024322"/>
    </source>
</evidence>
<dbReference type="EMBL" id="PTJA01000006">
    <property type="protein sequence ID" value="PPK80521.1"/>
    <property type="molecule type" value="Genomic_DNA"/>
</dbReference>
<dbReference type="GO" id="GO:0031469">
    <property type="term" value="C:bacterial microcompartment"/>
    <property type="evidence" value="ECO:0007669"/>
    <property type="project" value="UniProtKB-SubCell"/>
</dbReference>
<dbReference type="SUPFAM" id="SSF143414">
    <property type="entry name" value="CcmK-like"/>
    <property type="match status" value="1"/>
</dbReference>
<keyword evidence="2" id="KW-1283">Bacterial microcompartment</keyword>
<dbReference type="RefSeq" id="WP_104437220.1">
    <property type="nucleotide sequence ID" value="NZ_PTJA01000006.1"/>
</dbReference>
<dbReference type="InterPro" id="IPR050575">
    <property type="entry name" value="BMC_shell"/>
</dbReference>
<dbReference type="AlphaFoldDB" id="A0A2S6HSG5"/>
<comment type="caution">
    <text evidence="5">The sequence shown here is derived from an EMBL/GenBank/DDBJ whole genome shotgun (WGS) entry which is preliminary data.</text>
</comment>
<dbReference type="Gene3D" id="3.30.70.1710">
    <property type="match status" value="1"/>
</dbReference>
<dbReference type="PANTHER" id="PTHR33941:SF11">
    <property type="entry name" value="BACTERIAL MICROCOMPARTMENT SHELL PROTEIN PDUJ"/>
    <property type="match status" value="1"/>
</dbReference>
<reference evidence="5 6" key="1">
    <citation type="submission" date="2018-02" db="EMBL/GenBank/DDBJ databases">
        <title>Genomic Encyclopedia of Archaeal and Bacterial Type Strains, Phase II (KMG-II): from individual species to whole genera.</title>
        <authorList>
            <person name="Goeker M."/>
        </authorList>
    </citation>
    <scope>NUCLEOTIDE SEQUENCE [LARGE SCALE GENOMIC DNA]</scope>
    <source>
        <strain evidence="5 6">DSM 3808</strain>
    </source>
</reference>
<dbReference type="Pfam" id="PF00936">
    <property type="entry name" value="BMC"/>
    <property type="match status" value="1"/>
</dbReference>
<gene>
    <name evidence="5" type="ORF">BXY41_106111</name>
</gene>
<dbReference type="CDD" id="cd07045">
    <property type="entry name" value="BMC_CcmK_like"/>
    <property type="match status" value="1"/>
</dbReference>
<evidence type="ECO:0000259" key="4">
    <source>
        <dbReference type="PROSITE" id="PS51930"/>
    </source>
</evidence>
<evidence type="ECO:0000256" key="2">
    <source>
        <dbReference type="ARBA" id="ARBA00024446"/>
    </source>
</evidence>
<dbReference type="InterPro" id="IPR044872">
    <property type="entry name" value="CcmK/CsoS1_BMC"/>
</dbReference>
<protein>
    <submittedName>
        <fullName evidence="5">Microcompartment protein CcmL/EutN</fullName>
    </submittedName>
</protein>
<feature type="domain" description="BMC" evidence="4">
    <location>
        <begin position="5"/>
        <end position="89"/>
    </location>
</feature>
<dbReference type="PANTHER" id="PTHR33941">
    <property type="entry name" value="PROPANEDIOL UTILIZATION PROTEIN PDUA"/>
    <property type="match status" value="1"/>
</dbReference>
<sequence>MKDEALGLIEVIGLLAAVEAADTGLKSANVSLVGIENATGAYFTVKFSGDVGAVKAAVTSAGVNAEKVGTVVSAHVIPRLSAGLKGWLMAEESGKAEEATQVDCSEKAAEEKEKTAEVEETSVEPEVVENLNNIEIIADRESENEKSPAYTCNLCKDPKCPREKGQMEKLCIHARGKRGNET</sequence>
<evidence type="ECO:0000313" key="5">
    <source>
        <dbReference type="EMBL" id="PPK80521.1"/>
    </source>
</evidence>
<accession>A0A2S6HSG5</accession>
<dbReference type="InterPro" id="IPR000249">
    <property type="entry name" value="BMC_dom"/>
</dbReference>
<name>A0A2S6HSG5_9FIRM</name>
<proteinExistence type="inferred from homology"/>
<dbReference type="SMART" id="SM00877">
    <property type="entry name" value="BMC"/>
    <property type="match status" value="1"/>
</dbReference>
<keyword evidence="6" id="KW-1185">Reference proteome</keyword>
<dbReference type="OrthoDB" id="9812608at2"/>
<evidence type="ECO:0000313" key="6">
    <source>
        <dbReference type="Proteomes" id="UP000237749"/>
    </source>
</evidence>
<comment type="subcellular location">
    <subcellularLocation>
        <location evidence="1">Bacterial microcompartment</location>
    </subcellularLocation>
</comment>